<evidence type="ECO:0000256" key="2">
    <source>
        <dbReference type="ARBA" id="ARBA00022448"/>
    </source>
</evidence>
<dbReference type="FunFam" id="3.40.50.300:FF:000016">
    <property type="entry name" value="Oligopeptide ABC transporter ATP-binding component"/>
    <property type="match status" value="1"/>
</dbReference>
<keyword evidence="2" id="KW-0813">Transport</keyword>
<comment type="caution">
    <text evidence="6">The sequence shown here is derived from an EMBL/GenBank/DDBJ whole genome shotgun (WGS) entry which is preliminary data.</text>
</comment>
<dbReference type="GO" id="GO:0016887">
    <property type="term" value="F:ATP hydrolysis activity"/>
    <property type="evidence" value="ECO:0007669"/>
    <property type="project" value="InterPro"/>
</dbReference>
<proteinExistence type="inferred from homology"/>
<dbReference type="InterPro" id="IPR050319">
    <property type="entry name" value="ABC_transp_ATP-bind"/>
</dbReference>
<dbReference type="Pfam" id="PF00005">
    <property type="entry name" value="ABC_tran"/>
    <property type="match status" value="1"/>
</dbReference>
<evidence type="ECO:0000259" key="5">
    <source>
        <dbReference type="PROSITE" id="PS50893"/>
    </source>
</evidence>
<accession>A0A845QQH0</accession>
<dbReference type="PANTHER" id="PTHR43776:SF8">
    <property type="entry name" value="ABC TRANSPORTER, ATP-BINDING PROTEIN"/>
    <property type="match status" value="1"/>
</dbReference>
<dbReference type="AlphaFoldDB" id="A0A845QQH0"/>
<dbReference type="EMBL" id="QXWK01000021">
    <property type="protein sequence ID" value="NBH62278.1"/>
    <property type="molecule type" value="Genomic_DNA"/>
</dbReference>
<sequence>MSNTPKIEVKHLKKYFKTPSGLLHAVDDVSFSIEKGHTLGVVGESGCGKTTLGRTVLRLAEPTDGEIYFDGEKITDFNKAKMKQLRKKMQLIFQDPYASLNPRLSVSEIIREPMEVGKMFKTKAEVHRRVKELMDVVGLAPRLINAYPHELDGGRRQRIGIARALATDPEFIVCDEPVSALDVSIQAQILNLMMDLQEERELAYMFITHDMSVVKHISTEIAVMYLGQCVELAETGELFRNPKHPYTQALLSAIPEIDITKKDTEPELLRGEVTSPINPAEYCRFYPRCKYACEACKNENYKLVEISDNHYSACIMNQKEHID</sequence>
<dbReference type="Proteomes" id="UP000446866">
    <property type="component" value="Unassembled WGS sequence"/>
</dbReference>
<name>A0A845QQH0_9FIRM</name>
<dbReference type="RefSeq" id="WP_160202561.1">
    <property type="nucleotide sequence ID" value="NZ_QXWK01000021.1"/>
</dbReference>
<evidence type="ECO:0000256" key="1">
    <source>
        <dbReference type="ARBA" id="ARBA00005417"/>
    </source>
</evidence>
<feature type="domain" description="ABC transporter" evidence="5">
    <location>
        <begin position="7"/>
        <end position="251"/>
    </location>
</feature>
<evidence type="ECO:0000256" key="4">
    <source>
        <dbReference type="ARBA" id="ARBA00022840"/>
    </source>
</evidence>
<dbReference type="InterPro" id="IPR013563">
    <property type="entry name" value="Oligopep_ABC_C"/>
</dbReference>
<dbReference type="GO" id="GO:0055085">
    <property type="term" value="P:transmembrane transport"/>
    <property type="evidence" value="ECO:0007669"/>
    <property type="project" value="UniProtKB-ARBA"/>
</dbReference>
<dbReference type="Pfam" id="PF08352">
    <property type="entry name" value="oligo_HPY"/>
    <property type="match status" value="1"/>
</dbReference>
<keyword evidence="7" id="KW-1185">Reference proteome</keyword>
<keyword evidence="4 6" id="KW-0067">ATP-binding</keyword>
<dbReference type="PANTHER" id="PTHR43776">
    <property type="entry name" value="TRANSPORT ATP-BINDING PROTEIN"/>
    <property type="match status" value="1"/>
</dbReference>
<evidence type="ECO:0000313" key="6">
    <source>
        <dbReference type="EMBL" id="NBH62278.1"/>
    </source>
</evidence>
<keyword evidence="3" id="KW-0547">Nucleotide-binding</keyword>
<dbReference type="SMART" id="SM00382">
    <property type="entry name" value="AAA"/>
    <property type="match status" value="1"/>
</dbReference>
<dbReference type="CDD" id="cd03257">
    <property type="entry name" value="ABC_NikE_OppD_transporters"/>
    <property type="match status" value="1"/>
</dbReference>
<dbReference type="InterPro" id="IPR003439">
    <property type="entry name" value="ABC_transporter-like_ATP-bd"/>
</dbReference>
<protein>
    <submittedName>
        <fullName evidence="6">ABC transporter ATP-binding protein</fullName>
    </submittedName>
</protein>
<evidence type="ECO:0000256" key="3">
    <source>
        <dbReference type="ARBA" id="ARBA00022741"/>
    </source>
</evidence>
<dbReference type="PROSITE" id="PS50893">
    <property type="entry name" value="ABC_TRANSPORTER_2"/>
    <property type="match status" value="1"/>
</dbReference>
<dbReference type="InterPro" id="IPR027417">
    <property type="entry name" value="P-loop_NTPase"/>
</dbReference>
<dbReference type="GO" id="GO:0015833">
    <property type="term" value="P:peptide transport"/>
    <property type="evidence" value="ECO:0007669"/>
    <property type="project" value="InterPro"/>
</dbReference>
<reference evidence="6 7" key="1">
    <citation type="submission" date="2018-08" db="EMBL/GenBank/DDBJ databases">
        <title>Murine metabolic-syndrome-specific gut microbial biobank.</title>
        <authorList>
            <person name="Liu C."/>
        </authorList>
    </citation>
    <scope>NUCLEOTIDE SEQUENCE [LARGE SCALE GENOMIC DNA]</scope>
    <source>
        <strain evidence="6 7">28</strain>
    </source>
</reference>
<dbReference type="GO" id="GO:0005524">
    <property type="term" value="F:ATP binding"/>
    <property type="evidence" value="ECO:0007669"/>
    <property type="project" value="UniProtKB-KW"/>
</dbReference>
<comment type="similarity">
    <text evidence="1">Belongs to the ABC transporter superfamily.</text>
</comment>
<dbReference type="InterPro" id="IPR003593">
    <property type="entry name" value="AAA+_ATPase"/>
</dbReference>
<evidence type="ECO:0000313" key="7">
    <source>
        <dbReference type="Proteomes" id="UP000446866"/>
    </source>
</evidence>
<gene>
    <name evidence="6" type="ORF">D0435_11505</name>
</gene>
<dbReference type="SUPFAM" id="SSF52540">
    <property type="entry name" value="P-loop containing nucleoside triphosphate hydrolases"/>
    <property type="match status" value="1"/>
</dbReference>
<organism evidence="6 7">
    <name type="scientific">Anaerotruncus colihominis</name>
    <dbReference type="NCBI Taxonomy" id="169435"/>
    <lineage>
        <taxon>Bacteria</taxon>
        <taxon>Bacillati</taxon>
        <taxon>Bacillota</taxon>
        <taxon>Clostridia</taxon>
        <taxon>Eubacteriales</taxon>
        <taxon>Oscillospiraceae</taxon>
        <taxon>Anaerotruncus</taxon>
    </lineage>
</organism>
<dbReference type="Gene3D" id="3.40.50.300">
    <property type="entry name" value="P-loop containing nucleotide triphosphate hydrolases"/>
    <property type="match status" value="1"/>
</dbReference>
<dbReference type="NCBIfam" id="TIGR01727">
    <property type="entry name" value="oligo_HPY"/>
    <property type="match status" value="1"/>
</dbReference>